<dbReference type="InterPro" id="IPR029058">
    <property type="entry name" value="AB_hydrolase_fold"/>
</dbReference>
<dbReference type="PANTHER" id="PTHR43037">
    <property type="entry name" value="UNNAMED PRODUCT-RELATED"/>
    <property type="match status" value="1"/>
</dbReference>
<evidence type="ECO:0000259" key="4">
    <source>
        <dbReference type="Pfam" id="PF18435"/>
    </source>
</evidence>
<dbReference type="Pfam" id="PF18435">
    <property type="entry name" value="EstA_Ig_like"/>
    <property type="match status" value="1"/>
</dbReference>
<evidence type="ECO:0000259" key="3">
    <source>
        <dbReference type="Pfam" id="PF02230"/>
    </source>
</evidence>
<dbReference type="InterPro" id="IPR003140">
    <property type="entry name" value="PLipase/COase/thioEstase"/>
</dbReference>
<proteinExistence type="predicted"/>
<dbReference type="PANTHER" id="PTHR43037:SF1">
    <property type="entry name" value="BLL1128 PROTEIN"/>
    <property type="match status" value="1"/>
</dbReference>
<dbReference type="EMBL" id="JARYZI010000004">
    <property type="protein sequence ID" value="MDH8678140.1"/>
    <property type="molecule type" value="Genomic_DNA"/>
</dbReference>
<feature type="chain" id="PRO_5047137974" evidence="2">
    <location>
        <begin position="28"/>
        <end position="538"/>
    </location>
</feature>
<keyword evidence="1 2" id="KW-0732">Signal</keyword>
<name>A0ABT6NCJ1_9FIRM</name>
<gene>
    <name evidence="5" type="ORF">QE109_08270</name>
</gene>
<sequence length="538" mass="60318">MKKINKKTIISMMMMLLLMLTANFTLADVTTNDVDASLEKILYERTENPEDWLNFIESQSNDVLGKWLPLMIKKLATNDETLAKDVVDVTYTTVTNGYDWGPAIDKVVLDMGMAVDSKTVSREHFKVKSIRTFKDLDFATFTFADAATDHEVTREVIKAYTSDATGNAITDGSFITLEFEVGPDMAESSPFNYNILSGRNEYVETSYEISVVPGSKIANLEEKQLTFKPTSIKDKTGDIQPYSDKFVHNQDFELNGVALKYATFTPKEKTNEKTPLLIWLHGAGEGGVDTTIAVLGNNVTNLIKEDTQAYFGDNGAYVLVPQAPTMWMDFNGENVYNNTIADSDSHSFYEEALMALIKDFVAEQGDIDTDRIYIGGCSNGGYMTVKMVIDHPEYFAAAYPAAEAYLGDWLTEERINTIKDLPMWLTHAQNDPTVKISEGEVVNFTNFVPKLDAKGNFIPLDDSSNALYNRLVAAGNKNVHYSLFDKVVDTSGNYFTADGKPYEYMGHWSWIYTLNNDCVMTIDGNEITLFQWLAEQSR</sequence>
<dbReference type="Pfam" id="PF02230">
    <property type="entry name" value="Abhydrolase_2"/>
    <property type="match status" value="1"/>
</dbReference>
<reference evidence="5 6" key="1">
    <citation type="submission" date="2023-04" db="EMBL/GenBank/DDBJ databases">
        <title>Fusibacter bizertensis strain WBS, isolated from littoral bottom sediments of the Arctic seas - biochemical and genomic analysis.</title>
        <authorList>
            <person name="Brioukhanov A.L."/>
        </authorList>
    </citation>
    <scope>NUCLEOTIDE SEQUENCE [LARGE SCALE GENOMIC DNA]</scope>
    <source>
        <strain evidence="5 6">WBS</strain>
    </source>
</reference>
<dbReference type="InterPro" id="IPR041172">
    <property type="entry name" value="EstA_Ig-like_N"/>
</dbReference>
<dbReference type="SUPFAM" id="SSF53474">
    <property type="entry name" value="alpha/beta-Hydrolases"/>
    <property type="match status" value="1"/>
</dbReference>
<feature type="domain" description="Esterase Ig-like N-terminal" evidence="4">
    <location>
        <begin position="91"/>
        <end position="211"/>
    </location>
</feature>
<feature type="signal peptide" evidence="2">
    <location>
        <begin position="1"/>
        <end position="27"/>
    </location>
</feature>
<evidence type="ECO:0000313" key="6">
    <source>
        <dbReference type="Proteomes" id="UP001158045"/>
    </source>
</evidence>
<evidence type="ECO:0000256" key="2">
    <source>
        <dbReference type="SAM" id="SignalP"/>
    </source>
</evidence>
<keyword evidence="6" id="KW-1185">Reference proteome</keyword>
<evidence type="ECO:0000256" key="1">
    <source>
        <dbReference type="ARBA" id="ARBA00022729"/>
    </source>
</evidence>
<dbReference type="Gene3D" id="2.60.40.2180">
    <property type="match status" value="1"/>
</dbReference>
<accession>A0ABT6NCJ1</accession>
<evidence type="ECO:0000313" key="5">
    <source>
        <dbReference type="EMBL" id="MDH8678140.1"/>
    </source>
</evidence>
<comment type="caution">
    <text evidence="5">The sequence shown here is derived from an EMBL/GenBank/DDBJ whole genome shotgun (WGS) entry which is preliminary data.</text>
</comment>
<feature type="domain" description="Phospholipase/carboxylesterase/thioesterase" evidence="3">
    <location>
        <begin position="268"/>
        <end position="441"/>
    </location>
</feature>
<dbReference type="RefSeq" id="WP_281093967.1">
    <property type="nucleotide sequence ID" value="NZ_JARYZI010000004.1"/>
</dbReference>
<dbReference type="Gene3D" id="3.40.50.1820">
    <property type="entry name" value="alpha/beta hydrolase"/>
    <property type="match status" value="1"/>
</dbReference>
<protein>
    <submittedName>
        <fullName evidence="5">Prolyl oligopeptidase family serine peptidase</fullName>
    </submittedName>
</protein>
<dbReference type="Proteomes" id="UP001158045">
    <property type="component" value="Unassembled WGS sequence"/>
</dbReference>
<organism evidence="5 6">
    <name type="scientific">Fusibacter bizertensis</name>
    <dbReference type="NCBI Taxonomy" id="1488331"/>
    <lineage>
        <taxon>Bacteria</taxon>
        <taxon>Bacillati</taxon>
        <taxon>Bacillota</taxon>
        <taxon>Clostridia</taxon>
        <taxon>Eubacteriales</taxon>
        <taxon>Eubacteriales Family XII. Incertae Sedis</taxon>
        <taxon>Fusibacter</taxon>
    </lineage>
</organism>
<dbReference type="InterPro" id="IPR050955">
    <property type="entry name" value="Plant_Biomass_Hydrol_Est"/>
</dbReference>